<sequence>MAGAPGAPAERWRVAELCRDDGHRPLLTYQPYSESEDLNDESTLTSPSAPEKDRTNISNMARFARHIAAFVALCVACGLGAICAACGEGTNTTNLVHSEHISKATFKGIWPVSVDGGTLACDATKGGSITFTPDGSNDTYASNGTAMGWAPKEGWKDFHDIWLDDPDGLGPKVNSRDFDAEAQKLCSMNRT</sequence>
<evidence type="ECO:0000313" key="3">
    <source>
        <dbReference type="Proteomes" id="UP000199251"/>
    </source>
</evidence>
<dbReference type="AlphaFoldDB" id="A0A0E4GX41"/>
<gene>
    <name evidence="2" type="ORF">BN1232_02226</name>
</gene>
<dbReference type="STRING" id="141349.BN1232_02226"/>
<proteinExistence type="predicted"/>
<protein>
    <submittedName>
        <fullName evidence="2">Uncharacterized protein</fullName>
    </submittedName>
</protein>
<dbReference type="EMBL" id="CTEE01000001">
    <property type="protein sequence ID" value="CQD11832.1"/>
    <property type="molecule type" value="Genomic_DNA"/>
</dbReference>
<organism evidence="2 3">
    <name type="scientific">Mycobacterium lentiflavum</name>
    <dbReference type="NCBI Taxonomy" id="141349"/>
    <lineage>
        <taxon>Bacteria</taxon>
        <taxon>Bacillati</taxon>
        <taxon>Actinomycetota</taxon>
        <taxon>Actinomycetes</taxon>
        <taxon>Mycobacteriales</taxon>
        <taxon>Mycobacteriaceae</taxon>
        <taxon>Mycobacterium</taxon>
        <taxon>Mycobacterium simiae complex</taxon>
    </lineage>
</organism>
<evidence type="ECO:0000313" key="2">
    <source>
        <dbReference type="EMBL" id="CQD11832.1"/>
    </source>
</evidence>
<feature type="region of interest" description="Disordered" evidence="1">
    <location>
        <begin position="29"/>
        <end position="54"/>
    </location>
</feature>
<evidence type="ECO:0000256" key="1">
    <source>
        <dbReference type="SAM" id="MobiDB-lite"/>
    </source>
</evidence>
<dbReference type="Proteomes" id="UP000199251">
    <property type="component" value="Unassembled WGS sequence"/>
</dbReference>
<name>A0A0E4GX41_MYCLN</name>
<reference evidence="2 3" key="1">
    <citation type="submission" date="2015-03" db="EMBL/GenBank/DDBJ databases">
        <authorList>
            <person name="Urmite Genomes"/>
        </authorList>
    </citation>
    <scope>NUCLEOTIDE SEQUENCE [LARGE SCALE GENOMIC DNA]</scope>
    <source>
        <strain evidence="2 3">CSUR P1491</strain>
    </source>
</reference>
<accession>A0A0E4GX41</accession>